<accession>A0ABR3G4Q5</accession>
<protein>
    <recommendedName>
        <fullName evidence="2">HNH nuclease domain-containing protein</fullName>
    </recommendedName>
</protein>
<keyword evidence="4" id="KW-1185">Reference proteome</keyword>
<evidence type="ECO:0000313" key="4">
    <source>
        <dbReference type="Proteomes" id="UP001447188"/>
    </source>
</evidence>
<feature type="region of interest" description="Disordered" evidence="1">
    <location>
        <begin position="1"/>
        <end position="21"/>
    </location>
</feature>
<proteinExistence type="predicted"/>
<name>A0ABR3G4Q5_9PEZI</name>
<evidence type="ECO:0000256" key="1">
    <source>
        <dbReference type="SAM" id="MobiDB-lite"/>
    </source>
</evidence>
<comment type="caution">
    <text evidence="3">The sequence shown here is derived from an EMBL/GenBank/DDBJ whole genome shotgun (WGS) entry which is preliminary data.</text>
</comment>
<feature type="region of interest" description="Disordered" evidence="1">
    <location>
        <begin position="353"/>
        <end position="372"/>
    </location>
</feature>
<evidence type="ECO:0000259" key="2">
    <source>
        <dbReference type="Pfam" id="PF13391"/>
    </source>
</evidence>
<gene>
    <name evidence="3" type="ORF">Q9L58_010220</name>
</gene>
<feature type="region of interest" description="Disordered" evidence="1">
    <location>
        <begin position="377"/>
        <end position="396"/>
    </location>
</feature>
<reference evidence="3 4" key="1">
    <citation type="submission" date="2024-02" db="EMBL/GenBank/DDBJ databases">
        <title>Discinaceae phylogenomics.</title>
        <authorList>
            <person name="Dirks A.C."/>
            <person name="James T.Y."/>
        </authorList>
    </citation>
    <scope>NUCLEOTIDE SEQUENCE [LARGE SCALE GENOMIC DNA]</scope>
    <source>
        <strain evidence="3 4">ACD0624</strain>
    </source>
</reference>
<evidence type="ECO:0000313" key="3">
    <source>
        <dbReference type="EMBL" id="KAL0630932.1"/>
    </source>
</evidence>
<dbReference type="InterPro" id="IPR003615">
    <property type="entry name" value="HNH_nuc"/>
</dbReference>
<dbReference type="Proteomes" id="UP001447188">
    <property type="component" value="Unassembled WGS sequence"/>
</dbReference>
<dbReference type="EMBL" id="JBBBZM010000338">
    <property type="protein sequence ID" value="KAL0630932.1"/>
    <property type="molecule type" value="Genomic_DNA"/>
</dbReference>
<sequence length="433" mass="48305">MEVSLRPSYATPTGNLVRPNDPNIVTPCPHFHQSLPSTHITFRHPGYPNPGNILFRLPAHDGCEPDGDHELDDGHVDRRRGVHHGTALEACSIIACNSKGFLSPRLLQSPPDHIPSLNSLLTAKVYYFYPSAWIRSRSQEDLVYPVCPSFKDWQFPHGAVPTDWMSVYKNTNTLPNIPKPSQYSIAVAQRDGTCRVSGFKDCTETAHLVPWVEDGWFTRNEMEIYNLNAGLPNHLLTSDIQNCLRLRSDIHSQLDAGNFVFVPKCGTSCIHFLTPTHEYGRLLHNRKTEEFNVAPEFVYARFAWAVLPLAQAFAAKIGVKLRVWSTAQHSWEEILRGPVMLYDSMLPPDIIPHKRSRAEGSASGSASGCSRGNPGGLFNTDCVPTSPPSPAANKHDQLASLDQNPERPLWHPDVQLLETASETKIYTRNLLPA</sequence>
<feature type="compositionally biased region" description="Low complexity" evidence="1">
    <location>
        <begin position="359"/>
        <end position="372"/>
    </location>
</feature>
<dbReference type="Pfam" id="PF13391">
    <property type="entry name" value="HNH_2"/>
    <property type="match status" value="1"/>
</dbReference>
<organism evidence="3 4">
    <name type="scientific">Discina gigas</name>
    <dbReference type="NCBI Taxonomy" id="1032678"/>
    <lineage>
        <taxon>Eukaryota</taxon>
        <taxon>Fungi</taxon>
        <taxon>Dikarya</taxon>
        <taxon>Ascomycota</taxon>
        <taxon>Pezizomycotina</taxon>
        <taxon>Pezizomycetes</taxon>
        <taxon>Pezizales</taxon>
        <taxon>Discinaceae</taxon>
        <taxon>Discina</taxon>
    </lineage>
</organism>
<feature type="non-terminal residue" evidence="3">
    <location>
        <position position="433"/>
    </location>
</feature>
<feature type="domain" description="HNH nuclease" evidence="2">
    <location>
        <begin position="194"/>
        <end position="262"/>
    </location>
</feature>